<dbReference type="CDD" id="cd00158">
    <property type="entry name" value="RHOD"/>
    <property type="match status" value="1"/>
</dbReference>
<gene>
    <name evidence="2" type="ordered locus">KNP414_01335</name>
</gene>
<dbReference type="Pfam" id="PF00581">
    <property type="entry name" value="Rhodanese"/>
    <property type="match status" value="1"/>
</dbReference>
<evidence type="ECO:0000313" key="3">
    <source>
        <dbReference type="Proteomes" id="UP000006620"/>
    </source>
</evidence>
<dbReference type="PANTHER" id="PTHR43031">
    <property type="entry name" value="FAD-DEPENDENT OXIDOREDUCTASE"/>
    <property type="match status" value="1"/>
</dbReference>
<dbReference type="PROSITE" id="PS50206">
    <property type="entry name" value="RHODANESE_3"/>
    <property type="match status" value="1"/>
</dbReference>
<dbReference type="Gene3D" id="3.40.250.10">
    <property type="entry name" value="Rhodanese-like domain"/>
    <property type="match status" value="1"/>
</dbReference>
<name>F8FJD6_PAEMK</name>
<sequence>MESSWIVNIAVPALVSLWAYARFAPVKGLRTLSPAEFGAALKQEKDTFLMDVREPYEFKGGSIPGAGNIPLSQLPKRMAEIPREREVLLYCRSGIRSKQAAKLLSRRGFSKLAHLRGGLATWKGPITKEPPIVGD</sequence>
<dbReference type="InterPro" id="IPR050229">
    <property type="entry name" value="GlpE_sulfurtransferase"/>
</dbReference>
<dbReference type="AlphaFoldDB" id="F8FJD6"/>
<dbReference type="KEGG" id="pms:KNP414_01335"/>
<dbReference type="InterPro" id="IPR001763">
    <property type="entry name" value="Rhodanese-like_dom"/>
</dbReference>
<accession>F8FJD6</accession>
<reference evidence="3" key="1">
    <citation type="submission" date="2011-06" db="EMBL/GenBank/DDBJ databases">
        <title>Complete genome sequence of Paenibacillus mucilaginosus KNP414.</title>
        <authorList>
            <person name="Wang J."/>
            <person name="Hu S."/>
            <person name="Hu X."/>
            <person name="Zhang B."/>
            <person name="Dong D."/>
            <person name="Zhang S."/>
            <person name="Zhao K."/>
            <person name="Wu D."/>
        </authorList>
    </citation>
    <scope>NUCLEOTIDE SEQUENCE [LARGE SCALE GENOMIC DNA]</scope>
    <source>
        <strain evidence="3">KNP414</strain>
    </source>
</reference>
<evidence type="ECO:0000259" key="1">
    <source>
        <dbReference type="PROSITE" id="PS50206"/>
    </source>
</evidence>
<organism evidence="2 3">
    <name type="scientific">Paenibacillus mucilaginosus (strain KNP414)</name>
    <dbReference type="NCBI Taxonomy" id="1036673"/>
    <lineage>
        <taxon>Bacteria</taxon>
        <taxon>Bacillati</taxon>
        <taxon>Bacillota</taxon>
        <taxon>Bacilli</taxon>
        <taxon>Bacillales</taxon>
        <taxon>Paenibacillaceae</taxon>
        <taxon>Paenibacillus</taxon>
    </lineage>
</organism>
<dbReference type="Proteomes" id="UP000006620">
    <property type="component" value="Chromosome"/>
</dbReference>
<evidence type="ECO:0000313" key="2">
    <source>
        <dbReference type="EMBL" id="AEI39899.1"/>
    </source>
</evidence>
<reference evidence="2 3" key="2">
    <citation type="journal article" date="2013" name="Genome Announc.">
        <title>Genome Sequence of Growth-Improving Paenibacillus mucilaginosus Strain KNP414.</title>
        <authorList>
            <person name="Lu J.J."/>
            <person name="Wang J.F."/>
            <person name="Hu X.F."/>
        </authorList>
    </citation>
    <scope>NUCLEOTIDE SEQUENCE [LARGE SCALE GENOMIC DNA]</scope>
    <source>
        <strain evidence="2 3">KNP414</strain>
    </source>
</reference>
<dbReference type="EMBL" id="CP002869">
    <property type="protein sequence ID" value="AEI39899.1"/>
    <property type="molecule type" value="Genomic_DNA"/>
</dbReference>
<dbReference type="SMART" id="SM00450">
    <property type="entry name" value="RHOD"/>
    <property type="match status" value="1"/>
</dbReference>
<dbReference type="PANTHER" id="PTHR43031:SF1">
    <property type="entry name" value="PYRIDINE NUCLEOTIDE-DISULPHIDE OXIDOREDUCTASE"/>
    <property type="match status" value="1"/>
</dbReference>
<dbReference type="HOGENOM" id="CLU_089574_13_3_9"/>
<dbReference type="RefSeq" id="WP_013915061.1">
    <property type="nucleotide sequence ID" value="NC_015690.1"/>
</dbReference>
<dbReference type="PATRIC" id="fig|1036673.3.peg.1167"/>
<protein>
    <recommendedName>
        <fullName evidence="1">Rhodanese domain-containing protein</fullName>
    </recommendedName>
</protein>
<dbReference type="InterPro" id="IPR036873">
    <property type="entry name" value="Rhodanese-like_dom_sf"/>
</dbReference>
<dbReference type="SUPFAM" id="SSF52821">
    <property type="entry name" value="Rhodanese/Cell cycle control phosphatase"/>
    <property type="match status" value="1"/>
</dbReference>
<feature type="domain" description="Rhodanese" evidence="1">
    <location>
        <begin position="43"/>
        <end position="128"/>
    </location>
</feature>
<proteinExistence type="predicted"/>